<organism evidence="3 4">
    <name type="scientific">Thalassotalea litorea</name>
    <dbReference type="NCBI Taxonomy" id="2020715"/>
    <lineage>
        <taxon>Bacteria</taxon>
        <taxon>Pseudomonadati</taxon>
        <taxon>Pseudomonadota</taxon>
        <taxon>Gammaproteobacteria</taxon>
        <taxon>Alteromonadales</taxon>
        <taxon>Colwelliaceae</taxon>
        <taxon>Thalassotalea</taxon>
    </lineage>
</organism>
<proteinExistence type="predicted"/>
<dbReference type="Proteomes" id="UP000307790">
    <property type="component" value="Unassembled WGS sequence"/>
</dbReference>
<dbReference type="OrthoDB" id="5293867at2"/>
<name>A0A5R9IK54_9GAMM</name>
<keyword evidence="1" id="KW-0472">Membrane</keyword>
<evidence type="ECO:0000313" key="4">
    <source>
        <dbReference type="Proteomes" id="UP000307790"/>
    </source>
</evidence>
<evidence type="ECO:0000259" key="2">
    <source>
        <dbReference type="Pfam" id="PF10675"/>
    </source>
</evidence>
<feature type="domain" description="DUF2489" evidence="2">
    <location>
        <begin position="16"/>
        <end position="150"/>
    </location>
</feature>
<dbReference type="AlphaFoldDB" id="A0A5R9IK54"/>
<feature type="transmembrane region" description="Helical" evidence="1">
    <location>
        <begin position="6"/>
        <end position="28"/>
    </location>
</feature>
<accession>A0A5R9IK54</accession>
<dbReference type="Pfam" id="PF10675">
    <property type="entry name" value="DUF2489"/>
    <property type="match status" value="1"/>
</dbReference>
<dbReference type="RefSeq" id="WP_138319333.1">
    <property type="nucleotide sequence ID" value="NZ_VCBC01000006.1"/>
</dbReference>
<protein>
    <submittedName>
        <fullName evidence="3">DUF2489 domain-containing protein</fullName>
    </submittedName>
</protein>
<keyword evidence="4" id="KW-1185">Reference proteome</keyword>
<dbReference type="InterPro" id="IPR019617">
    <property type="entry name" value="DUF2489"/>
</dbReference>
<keyword evidence="1" id="KW-1133">Transmembrane helix</keyword>
<comment type="caution">
    <text evidence="3">The sequence shown here is derived from an EMBL/GenBank/DDBJ whole genome shotgun (WGS) entry which is preliminary data.</text>
</comment>
<evidence type="ECO:0000313" key="3">
    <source>
        <dbReference type="EMBL" id="TLU65672.1"/>
    </source>
</evidence>
<sequence>MSNSMIAVLIGAAVVIFLLAAYASYLLFQLRHQQQSQRSIALKQQQKRAEKDLKVVSSVLIICKAIQEKQCDLSEGCWRLSVLLESMEESLESPTQRFPAIFNLYNKISHMPILEERKKLSKKEKLALDLERMGYEESLESDIYADIERLIPDASNRQQALRDLTQSK</sequence>
<gene>
    <name evidence="3" type="ORF">FE810_07000</name>
</gene>
<dbReference type="EMBL" id="VCBC01000006">
    <property type="protein sequence ID" value="TLU65672.1"/>
    <property type="molecule type" value="Genomic_DNA"/>
</dbReference>
<evidence type="ECO:0000256" key="1">
    <source>
        <dbReference type="SAM" id="Phobius"/>
    </source>
</evidence>
<keyword evidence="1" id="KW-0812">Transmembrane</keyword>
<reference evidence="3 4" key="1">
    <citation type="submission" date="2019-05" db="EMBL/GenBank/DDBJ databases">
        <title>Genome sequences of Thalassotalea litorea 1K03283.</title>
        <authorList>
            <person name="Zhang D."/>
        </authorList>
    </citation>
    <scope>NUCLEOTIDE SEQUENCE [LARGE SCALE GENOMIC DNA]</scope>
    <source>
        <strain evidence="3 4">MCCC 1K03283</strain>
    </source>
</reference>